<keyword evidence="2" id="KW-1185">Reference proteome</keyword>
<dbReference type="EMBL" id="BNCJ01000004">
    <property type="protein sequence ID" value="GHF48732.1"/>
    <property type="molecule type" value="Genomic_DNA"/>
</dbReference>
<evidence type="ECO:0000313" key="1">
    <source>
        <dbReference type="EMBL" id="GHF48732.1"/>
    </source>
</evidence>
<reference evidence="1" key="2">
    <citation type="submission" date="2020-09" db="EMBL/GenBank/DDBJ databases">
        <authorList>
            <person name="Sun Q."/>
            <person name="Kim S."/>
        </authorList>
    </citation>
    <scope>NUCLEOTIDE SEQUENCE</scope>
    <source>
        <strain evidence="1">KCTC 42650</strain>
    </source>
</reference>
<dbReference type="AlphaFoldDB" id="A0A8J3GXT1"/>
<dbReference type="Gene3D" id="3.40.190.10">
    <property type="entry name" value="Periplasmic binding protein-like II"/>
    <property type="match status" value="1"/>
</dbReference>
<dbReference type="Pfam" id="PF12974">
    <property type="entry name" value="Phosphonate-bd"/>
    <property type="match status" value="1"/>
</dbReference>
<name>A0A8J3GXT1_9RHOB</name>
<dbReference type="RefSeq" id="WP_189679969.1">
    <property type="nucleotide sequence ID" value="NZ_BNCJ01000004.1"/>
</dbReference>
<dbReference type="PANTHER" id="PTHR35841:SF1">
    <property type="entry name" value="PHOSPHONATES-BINDING PERIPLASMIC PROTEIN"/>
    <property type="match status" value="1"/>
</dbReference>
<dbReference type="Proteomes" id="UP000626220">
    <property type="component" value="Unassembled WGS sequence"/>
</dbReference>
<dbReference type="PANTHER" id="PTHR35841">
    <property type="entry name" value="PHOSPHONATES-BINDING PERIPLASMIC PROTEIN"/>
    <property type="match status" value="1"/>
</dbReference>
<protein>
    <submittedName>
        <fullName evidence="1">Phosphate ABC transporter substrate-binding protein</fullName>
    </submittedName>
</protein>
<dbReference type="SUPFAM" id="SSF53850">
    <property type="entry name" value="Periplasmic binding protein-like II"/>
    <property type="match status" value="1"/>
</dbReference>
<gene>
    <name evidence="1" type="ORF">GCM10017056_20350</name>
</gene>
<organism evidence="1 2">
    <name type="scientific">Seohaeicola zhoushanensis</name>
    <dbReference type="NCBI Taxonomy" id="1569283"/>
    <lineage>
        <taxon>Bacteria</taxon>
        <taxon>Pseudomonadati</taxon>
        <taxon>Pseudomonadota</taxon>
        <taxon>Alphaproteobacteria</taxon>
        <taxon>Rhodobacterales</taxon>
        <taxon>Roseobacteraceae</taxon>
        <taxon>Seohaeicola</taxon>
    </lineage>
</organism>
<comment type="caution">
    <text evidence="1">The sequence shown here is derived from an EMBL/GenBank/DDBJ whole genome shotgun (WGS) entry which is preliminary data.</text>
</comment>
<evidence type="ECO:0000313" key="2">
    <source>
        <dbReference type="Proteomes" id="UP000626220"/>
    </source>
</evidence>
<sequence>MIVWLGMYDMPPLQGANDRFWSAIRNRLGEGPEALRRDIHTWDVWLSPEMLLSQTCGLPFRARLHDRVQLVGTPDYGLPGCPPGHYNSALVVRADDPRASLAEFAHARLAFNDRLSQSGWGAPWAHFAAADVPIGPRLETGGHANSAAAVAEGQADIAALDALTWTLLQEHRPELTASLREIERTAPTPVLPYITALHRDPAPIAAAIAGAIGDLSPEDRALLHLKGLVQIPAADYIALPIPPTP</sequence>
<proteinExistence type="predicted"/>
<reference evidence="1" key="1">
    <citation type="journal article" date="2014" name="Int. J. Syst. Evol. Microbiol.">
        <title>Complete genome sequence of Corynebacterium casei LMG S-19264T (=DSM 44701T), isolated from a smear-ripened cheese.</title>
        <authorList>
            <consortium name="US DOE Joint Genome Institute (JGI-PGF)"/>
            <person name="Walter F."/>
            <person name="Albersmeier A."/>
            <person name="Kalinowski J."/>
            <person name="Ruckert C."/>
        </authorList>
    </citation>
    <scope>NUCLEOTIDE SEQUENCE</scope>
    <source>
        <strain evidence="1">KCTC 42650</strain>
    </source>
</reference>
<accession>A0A8J3GXT1</accession>